<evidence type="ECO:0000256" key="22">
    <source>
        <dbReference type="ARBA" id="ARBA00023303"/>
    </source>
</evidence>
<dbReference type="PROSITE" id="PS51158">
    <property type="entry name" value="ALPHA_KINASE"/>
    <property type="match status" value="1"/>
</dbReference>
<evidence type="ECO:0000256" key="26">
    <source>
        <dbReference type="ARBA" id="ARBA00036634"/>
    </source>
</evidence>
<dbReference type="InterPro" id="IPR004166">
    <property type="entry name" value="a-kinase_dom"/>
</dbReference>
<feature type="binding site" evidence="31">
    <location>
        <position position="1444"/>
    </location>
    <ligand>
        <name>Zn(2+)</name>
        <dbReference type="ChEBI" id="CHEBI:29105"/>
    </ligand>
</feature>
<evidence type="ECO:0000256" key="24">
    <source>
        <dbReference type="ARBA" id="ARBA00034269"/>
    </source>
</evidence>
<feature type="binding site" evidence="31">
    <location>
        <position position="1440"/>
    </location>
    <ligand>
        <name>Zn(2+)</name>
        <dbReference type="ChEBI" id="CHEBI:29105"/>
    </ligand>
</feature>
<evidence type="ECO:0000313" key="36">
    <source>
        <dbReference type="Proteomes" id="UP000694562"/>
    </source>
</evidence>
<keyword evidence="11 33" id="KW-0812">Transmembrane</keyword>
<dbReference type="EC" id="2.7.11.1" evidence="3"/>
<feature type="binding site" evidence="31">
    <location>
        <position position="1438"/>
    </location>
    <ligand>
        <name>Zn(2+)</name>
        <dbReference type="ChEBI" id="CHEBI:29105"/>
    </ligand>
</feature>
<feature type="binding site" evidence="30">
    <location>
        <position position="1397"/>
    </location>
    <ligand>
        <name>ADP</name>
        <dbReference type="ChEBI" id="CHEBI:456216"/>
    </ligand>
</feature>
<feature type="binding site" evidence="30">
    <location>
        <begin position="1422"/>
        <end position="1428"/>
    </location>
    <ligand>
        <name>ADP</name>
        <dbReference type="ChEBI" id="CHEBI:456216"/>
    </ligand>
</feature>
<comment type="cofactor">
    <cofactor evidence="31">
        <name>Zn(2+)</name>
        <dbReference type="ChEBI" id="CHEBI:29105"/>
    </cofactor>
    <text evidence="31">Binds 1 zinc ion per subunit.</text>
</comment>
<keyword evidence="12 31" id="KW-0479">Metal-binding</keyword>
<keyword evidence="5" id="KW-1003">Cell membrane</keyword>
<keyword evidence="17 30" id="KW-0067">ATP-binding</keyword>
<dbReference type="Pfam" id="PF25508">
    <property type="entry name" value="TRPM2"/>
    <property type="match status" value="1"/>
</dbReference>
<dbReference type="InterPro" id="IPR057366">
    <property type="entry name" value="TRPM-like"/>
</dbReference>
<dbReference type="InterPro" id="IPR032415">
    <property type="entry name" value="TRPM_tetra"/>
</dbReference>
<comment type="catalytic activity">
    <reaction evidence="28">
        <text>L-seryl-[protein] + ATP = O-phospho-L-seryl-[protein] + ADP + H(+)</text>
        <dbReference type="Rhea" id="RHEA:17989"/>
        <dbReference type="Rhea" id="RHEA-COMP:9863"/>
        <dbReference type="Rhea" id="RHEA-COMP:11604"/>
        <dbReference type="ChEBI" id="CHEBI:15378"/>
        <dbReference type="ChEBI" id="CHEBI:29999"/>
        <dbReference type="ChEBI" id="CHEBI:30616"/>
        <dbReference type="ChEBI" id="CHEBI:83421"/>
        <dbReference type="ChEBI" id="CHEBI:456216"/>
        <dbReference type="EC" id="2.7.11.1"/>
    </reaction>
</comment>
<dbReference type="Gene3D" id="1.20.5.1010">
    <property type="entry name" value="TRPM, tetramerisation domain"/>
    <property type="match status" value="1"/>
</dbReference>
<evidence type="ECO:0000256" key="13">
    <source>
        <dbReference type="ARBA" id="ARBA00022741"/>
    </source>
</evidence>
<keyword evidence="20 33" id="KW-0472">Membrane</keyword>
<keyword evidence="10" id="KW-0808">Transferase</keyword>
<evidence type="ECO:0000256" key="21">
    <source>
        <dbReference type="ARBA" id="ARBA00023242"/>
    </source>
</evidence>
<comment type="catalytic activity">
    <reaction evidence="27">
        <text>L-threonyl-[protein] + ATP = O-phospho-L-threonyl-[protein] + ADP + H(+)</text>
        <dbReference type="Rhea" id="RHEA:46608"/>
        <dbReference type="Rhea" id="RHEA-COMP:11060"/>
        <dbReference type="Rhea" id="RHEA-COMP:11605"/>
        <dbReference type="ChEBI" id="CHEBI:15378"/>
        <dbReference type="ChEBI" id="CHEBI:30013"/>
        <dbReference type="ChEBI" id="CHEBI:30616"/>
        <dbReference type="ChEBI" id="CHEBI:61977"/>
        <dbReference type="ChEBI" id="CHEBI:456216"/>
        <dbReference type="EC" id="2.7.11.1"/>
    </reaction>
</comment>
<evidence type="ECO:0000256" key="33">
    <source>
        <dbReference type="SAM" id="Phobius"/>
    </source>
</evidence>
<dbReference type="GO" id="GO:0055080">
    <property type="term" value="P:monoatomic cation homeostasis"/>
    <property type="evidence" value="ECO:0007669"/>
    <property type="project" value="TreeGrafter"/>
</dbReference>
<keyword evidence="15 31" id="KW-0862">Zinc</keyword>
<reference evidence="35" key="1">
    <citation type="submission" date="2025-08" db="UniProtKB">
        <authorList>
            <consortium name="Ensembl"/>
        </authorList>
    </citation>
    <scope>IDENTIFICATION</scope>
</reference>
<feature type="transmembrane region" description="Helical" evidence="33">
    <location>
        <begin position="727"/>
        <end position="744"/>
    </location>
</feature>
<evidence type="ECO:0000256" key="16">
    <source>
        <dbReference type="ARBA" id="ARBA00022837"/>
    </source>
</evidence>
<evidence type="ECO:0000256" key="20">
    <source>
        <dbReference type="ARBA" id="ARBA00023136"/>
    </source>
</evidence>
<evidence type="ECO:0000256" key="31">
    <source>
        <dbReference type="PIRSR" id="PIRSR629601-3"/>
    </source>
</evidence>
<evidence type="ECO:0000256" key="18">
    <source>
        <dbReference type="ARBA" id="ARBA00022989"/>
    </source>
</evidence>
<feature type="binding site" evidence="31">
    <location>
        <position position="1381"/>
    </location>
    <ligand>
        <name>Zn(2+)</name>
        <dbReference type="ChEBI" id="CHEBI:29105"/>
    </ligand>
</feature>
<evidence type="ECO:0000256" key="12">
    <source>
        <dbReference type="ARBA" id="ARBA00022723"/>
    </source>
</evidence>
<comment type="catalytic activity">
    <reaction evidence="26">
        <text>Ca(2+)(in) = Ca(2+)(out)</text>
        <dbReference type="Rhea" id="RHEA:29671"/>
        <dbReference type="ChEBI" id="CHEBI:29108"/>
    </reaction>
</comment>
<keyword evidence="13 30" id="KW-0547">Nucleotide-binding</keyword>
<evidence type="ECO:0000256" key="25">
    <source>
        <dbReference type="ARBA" id="ARBA00034634"/>
    </source>
</evidence>
<keyword evidence="7" id="KW-0597">Phosphoprotein</keyword>
<evidence type="ECO:0000256" key="30">
    <source>
        <dbReference type="PIRSR" id="PIRSR629601-2"/>
    </source>
</evidence>
<dbReference type="InterPro" id="IPR041491">
    <property type="entry name" value="TRPM_SLOG"/>
</dbReference>
<dbReference type="Gene3D" id="3.20.200.10">
    <property type="entry name" value="MHCK/EF2 kinase"/>
    <property type="match status" value="1"/>
</dbReference>
<feature type="binding site" evidence="30">
    <location>
        <position position="1348"/>
    </location>
    <ligand>
        <name>ADP</name>
        <dbReference type="ChEBI" id="CHEBI:456216"/>
    </ligand>
</feature>
<feature type="transmembrane region" description="Helical" evidence="33">
    <location>
        <begin position="851"/>
        <end position="870"/>
    </location>
</feature>
<evidence type="ECO:0000256" key="15">
    <source>
        <dbReference type="ARBA" id="ARBA00022833"/>
    </source>
</evidence>
<dbReference type="InterPro" id="IPR050927">
    <property type="entry name" value="TRPM"/>
</dbReference>
<evidence type="ECO:0000256" key="7">
    <source>
        <dbReference type="ARBA" id="ARBA00022553"/>
    </source>
</evidence>
<feature type="transmembrane region" description="Helical" evidence="33">
    <location>
        <begin position="810"/>
        <end position="830"/>
    </location>
</feature>
<feature type="domain" description="Alpha-type protein kinase" evidence="34">
    <location>
        <begin position="1222"/>
        <end position="1452"/>
    </location>
</feature>
<keyword evidence="36" id="KW-1185">Reference proteome</keyword>
<evidence type="ECO:0000256" key="4">
    <source>
        <dbReference type="ARBA" id="ARBA00022448"/>
    </source>
</evidence>
<feature type="binding site" evidence="30">
    <location>
        <position position="1405"/>
    </location>
    <ligand>
        <name>ADP</name>
        <dbReference type="ChEBI" id="CHEBI:456216"/>
    </ligand>
</feature>
<dbReference type="Pfam" id="PF16519">
    <property type="entry name" value="TRPM_tetra"/>
    <property type="match status" value="1"/>
</dbReference>
<keyword evidence="8" id="KW-0109">Calcium transport</keyword>
<dbReference type="CDD" id="cd16971">
    <property type="entry name" value="Alpha_kinase_ChaK1_TRMP7"/>
    <property type="match status" value="1"/>
</dbReference>
<evidence type="ECO:0000256" key="28">
    <source>
        <dbReference type="ARBA" id="ARBA00048679"/>
    </source>
</evidence>
<evidence type="ECO:0000256" key="11">
    <source>
        <dbReference type="ARBA" id="ARBA00022692"/>
    </source>
</evidence>
<evidence type="ECO:0000256" key="3">
    <source>
        <dbReference type="ARBA" id="ARBA00012513"/>
    </source>
</evidence>
<dbReference type="GO" id="GO:0051262">
    <property type="term" value="P:protein tetramerization"/>
    <property type="evidence" value="ECO:0007669"/>
    <property type="project" value="InterPro"/>
</dbReference>
<feature type="compositionally biased region" description="Polar residues" evidence="32">
    <location>
        <begin position="1475"/>
        <end position="1484"/>
    </location>
</feature>
<keyword evidence="18 33" id="KW-1133">Transmembrane helix</keyword>
<dbReference type="PANTHER" id="PTHR13800:SF8">
    <property type="entry name" value="TRANSIENT RECEPTOR POTENTIAL CATION CHANNEL SUBFAMILY M MEMBER 7"/>
    <property type="match status" value="1"/>
</dbReference>
<dbReference type="GO" id="GO:0005262">
    <property type="term" value="F:calcium channel activity"/>
    <property type="evidence" value="ECO:0007669"/>
    <property type="project" value="UniProtKB-KW"/>
</dbReference>
<keyword evidence="22" id="KW-0407">Ion channel</keyword>
<evidence type="ECO:0000256" key="17">
    <source>
        <dbReference type="ARBA" id="ARBA00022840"/>
    </source>
</evidence>
<keyword evidence="19" id="KW-0406">Ion transport</keyword>
<proteinExistence type="inferred from homology"/>
<evidence type="ECO:0000256" key="1">
    <source>
        <dbReference type="ARBA" id="ARBA00004123"/>
    </source>
</evidence>
<keyword evidence="6" id="KW-0723">Serine/threonine-protein kinase</keyword>
<dbReference type="Gene3D" id="3.30.200.20">
    <property type="entry name" value="Phosphorylase Kinase, domain 1"/>
    <property type="match status" value="1"/>
</dbReference>
<dbReference type="SMART" id="SM00811">
    <property type="entry name" value="Alpha_kinase"/>
    <property type="match status" value="1"/>
</dbReference>
<dbReference type="Proteomes" id="UP000694562">
    <property type="component" value="Unplaced"/>
</dbReference>
<evidence type="ECO:0000256" key="10">
    <source>
        <dbReference type="ARBA" id="ARBA00022679"/>
    </source>
</evidence>
<feature type="active site" description="Proton acceptor" evidence="29">
    <location>
        <position position="1395"/>
    </location>
</feature>
<dbReference type="FunFam" id="3.20.200.10:FF:000001">
    <property type="entry name" value="Transient receptor potential cation channel, subfamily M, member 7"/>
    <property type="match status" value="1"/>
</dbReference>
<evidence type="ECO:0000256" key="32">
    <source>
        <dbReference type="SAM" id="MobiDB-lite"/>
    </source>
</evidence>
<comment type="catalytic activity">
    <reaction evidence="25">
        <text>Zn(2+)(in) = Zn(2+)(out)</text>
        <dbReference type="Rhea" id="RHEA:29351"/>
        <dbReference type="ChEBI" id="CHEBI:29105"/>
    </reaction>
</comment>
<dbReference type="GO" id="GO:0005634">
    <property type="term" value="C:nucleus"/>
    <property type="evidence" value="ECO:0007669"/>
    <property type="project" value="UniProtKB-SubCell"/>
</dbReference>
<dbReference type="GO" id="GO:0004674">
    <property type="term" value="F:protein serine/threonine kinase activity"/>
    <property type="evidence" value="ECO:0007669"/>
    <property type="project" value="UniProtKB-KW"/>
</dbReference>
<feature type="region of interest" description="Disordered" evidence="32">
    <location>
        <begin position="1465"/>
        <end position="1484"/>
    </location>
</feature>
<reference evidence="35" key="2">
    <citation type="submission" date="2025-09" db="UniProtKB">
        <authorList>
            <consortium name="Ensembl"/>
        </authorList>
    </citation>
    <scope>IDENTIFICATION</scope>
</reference>
<dbReference type="GO" id="GO:0046872">
    <property type="term" value="F:metal ion binding"/>
    <property type="evidence" value="ECO:0007669"/>
    <property type="project" value="UniProtKB-KW"/>
</dbReference>
<dbReference type="FunFam" id="3.30.200.20:FF:000129">
    <property type="entry name" value="Transient receptor potential cation channel, subfamily M, member 7"/>
    <property type="match status" value="1"/>
</dbReference>
<feature type="binding site" evidence="30">
    <location>
        <position position="1252"/>
    </location>
    <ligand>
        <name>ADP</name>
        <dbReference type="ChEBI" id="CHEBI:456216"/>
    </ligand>
</feature>
<evidence type="ECO:0000256" key="14">
    <source>
        <dbReference type="ARBA" id="ARBA00022777"/>
    </source>
</evidence>
<evidence type="ECO:0000256" key="27">
    <source>
        <dbReference type="ARBA" id="ARBA00047899"/>
    </source>
</evidence>
<name>A0A8C4V799_FALTI</name>
<comment type="catalytic activity">
    <reaction evidence="24">
        <text>Mg(2+)(in) = Mg(2+)(out)</text>
        <dbReference type="Rhea" id="RHEA:29827"/>
        <dbReference type="ChEBI" id="CHEBI:18420"/>
    </reaction>
</comment>
<evidence type="ECO:0000256" key="8">
    <source>
        <dbReference type="ARBA" id="ARBA00022568"/>
    </source>
</evidence>
<accession>A0A8C4V799</accession>
<keyword evidence="14" id="KW-0418">Kinase</keyword>
<dbReference type="InterPro" id="IPR011009">
    <property type="entry name" value="Kinase-like_dom_sf"/>
</dbReference>
<sequence length="1493" mass="171191">VYIIPSSKDPHRCLPGCQICQQLVRCCCGRLVRQHACFTASLAMKYSDVKLGENYNQEIEEWSVEKHTEQTSTDAYGVINFQGGSHSYRAKYVRLSYDTKPEAILQLMLKEWQMELPKLVISVHGGMQKFELHPRIKQLLGKGLIKAAVTTGAWIITGGVNTGVAKHVGDALREHASRSSRKICTIGIAPWGVIENRNDLVGRDVVAPYQTLLNPLSKLNVLNNLHSHFILVDDGTVGKYGAEVKLRRELEKTINLQRIHARIGQGVPVVALVFEGGPNVILTVLDFLQETLPAKLPVICRWILVFHIGSDEHQDIDVAILTALLKGTNASAFDQLVLTLAWDRVDIAKNHVFVYGQQWLVGSLEQAMLDALVMDRVAFVKLLIENGVSMHKFLTIPRLEELYNTKQGPTNPTLFHLVRDVKQGNLPPGYKINLIDVGLVIEYLMGGTYRCTYTRKRFRAIYNSLSGNNRSFGNRADKKEKMRHNHFIKTAQPYKPKGKKKRTKDEIVDIDDPETRRFAYPLNELLLWAVLMKRQKMALFFWQHGEESMAKALVACKVYRSMAYEAKQSDLVDDTSEELKQYSNEFGQLAVELLEQSFRQDETMAMKLLTYELKNWSNSTCLKLAVSSRLRPFVAHTCTQMLLSDMWMGRLNMRKNSWYKVILSILLPPAILLLEYKTKAEMSHIPQSQDAHQMAMDDRLNIVLSSYVKLLLYTTSKDSMHIYKEPLAYLGFLMLYTFVVLVKMEELPSVQEWIVIAYIFTSAIEKIREIFMSEAGKINQKIKVWFSDYFNVSDTVAIGNFGENTYRENYVFVAGRITYCLNIIFWYVRLLDFLAVNQQAGPYVMMIGKMVANMFYIVVIMALVLLSFGVPRKAILYPDEAPSWTLARDIVFHPYWMIFGEVYAYEIDVAHLCGPGTWLTPFLQAVYLFVQYIIMVNLLIAFFNNVYLQVKAISNIVWKYQRYHFIMAYHEKPVLPPPLIVLSHMASLFCCICKRRKTDKTSDGPKLFLTEEDQKKLHDFEELCVEMYFNEKDDKFHSGSEERIRVTFERVEQMCIQIKEVGDRVNYIKRSLQSLDSQIGHLQDLSALTVDTLKTLTAQKASEASKVHNEITRELSISKHLAQNLIEDGSLRSSVWKKHSIGNVFAYHGYQLLLLRSVPHEVMFIFLMMLIRSLNFNKCCNFPLAVERNNLMRLSQSIPFTPVPPRGEPVTVYRLEESSPSILNNSMSSWSQLGLCAKIEFLSKEEMGGGLRRALKVVCTWSEYDILKSGHLYIIKSFLPEVVNTWSSIYKEDTVLHLCLREIQQQRAAQKLTFAFNQMKPKSIPYSPRFLEVFLLYCHSAGQWFAVEECMTGEFRKYNNNNGDEIIPTNMLEEVMLAFSHWTYEYTRGELLVLDLQGVGENLTDPSVIKAGEKRSYDMVFGPANLGEDAIKNFRAKHHCNSCCRKLKLPDLKRNDYTPDKILFPQDDSPELTIQPGSCTKESDSANSIRLML</sequence>
<dbReference type="GO" id="GO:0005886">
    <property type="term" value="C:plasma membrane"/>
    <property type="evidence" value="ECO:0007669"/>
    <property type="project" value="UniProtKB-SubCell"/>
</dbReference>
<evidence type="ECO:0000256" key="23">
    <source>
        <dbReference type="ARBA" id="ARBA00025760"/>
    </source>
</evidence>
<dbReference type="GO" id="GO:0005524">
    <property type="term" value="F:ATP binding"/>
    <property type="evidence" value="ECO:0007669"/>
    <property type="project" value="UniProtKB-KW"/>
</dbReference>
<dbReference type="PANTHER" id="PTHR13800">
    <property type="entry name" value="TRANSIENT RECEPTOR POTENTIAL CATION CHANNEL, SUBFAMILY M, MEMBER 6"/>
    <property type="match status" value="1"/>
</dbReference>
<evidence type="ECO:0000256" key="2">
    <source>
        <dbReference type="ARBA" id="ARBA00004651"/>
    </source>
</evidence>
<comment type="similarity">
    <text evidence="23">In the C-terminal section; belongs to the protein kinase superfamily. Alpha-type protein kinase family. ALPK subfamily.</text>
</comment>
<protein>
    <recommendedName>
        <fullName evidence="3">non-specific serine/threonine protein kinase</fullName>
        <ecNumber evidence="3">2.7.11.1</ecNumber>
    </recommendedName>
</protein>
<evidence type="ECO:0000259" key="34">
    <source>
        <dbReference type="PROSITE" id="PS51158"/>
    </source>
</evidence>
<organism evidence="35 36">
    <name type="scientific">Falco tinnunculus</name>
    <name type="common">Common kestrel</name>
    <dbReference type="NCBI Taxonomy" id="100819"/>
    <lineage>
        <taxon>Eukaryota</taxon>
        <taxon>Metazoa</taxon>
        <taxon>Chordata</taxon>
        <taxon>Craniata</taxon>
        <taxon>Vertebrata</taxon>
        <taxon>Euteleostomi</taxon>
        <taxon>Archelosauria</taxon>
        <taxon>Archosauria</taxon>
        <taxon>Dinosauria</taxon>
        <taxon>Saurischia</taxon>
        <taxon>Theropoda</taxon>
        <taxon>Coelurosauria</taxon>
        <taxon>Aves</taxon>
        <taxon>Neognathae</taxon>
        <taxon>Neoaves</taxon>
        <taxon>Telluraves</taxon>
        <taxon>Australaves</taxon>
        <taxon>Falconiformes</taxon>
        <taxon>Falconidae</taxon>
        <taxon>Falco</taxon>
    </lineage>
</organism>
<dbReference type="Pfam" id="PF02816">
    <property type="entry name" value="Alpha_kinase"/>
    <property type="match status" value="1"/>
</dbReference>
<dbReference type="FunFam" id="1.20.5.1010:FF:000002">
    <property type="entry name" value="Transient receptor potential cation channel subfamily M member 7"/>
    <property type="match status" value="1"/>
</dbReference>
<evidence type="ECO:0000313" key="35">
    <source>
        <dbReference type="Ensembl" id="ENSFTIP00000022124.1"/>
    </source>
</evidence>
<keyword evidence="9" id="KW-0107">Calcium channel</keyword>
<comment type="subcellular location">
    <subcellularLocation>
        <location evidence="2">Cell membrane</location>
        <topology evidence="2">Multi-pass membrane protein</topology>
    </subcellularLocation>
    <subcellularLocation>
        <location evidence="1">Nucleus</location>
    </subcellularLocation>
</comment>
<keyword evidence="21" id="KW-0539">Nucleus</keyword>
<evidence type="ECO:0000256" key="19">
    <source>
        <dbReference type="ARBA" id="ARBA00023065"/>
    </source>
</evidence>
<feature type="binding site" evidence="30">
    <location>
        <position position="1276"/>
    </location>
    <ligand>
        <name>ADP</name>
        <dbReference type="ChEBI" id="CHEBI:456216"/>
    </ligand>
</feature>
<dbReference type="Pfam" id="PF18139">
    <property type="entry name" value="LSDAT_euk"/>
    <property type="match status" value="1"/>
</dbReference>
<evidence type="ECO:0000256" key="9">
    <source>
        <dbReference type="ARBA" id="ARBA00022673"/>
    </source>
</evidence>
<dbReference type="InterPro" id="IPR029601">
    <property type="entry name" value="TRPM7_a-kinase_dom"/>
</dbReference>
<dbReference type="Ensembl" id="ENSFTIT00000023042.1">
    <property type="protein sequence ID" value="ENSFTIP00000022124.1"/>
    <property type="gene ID" value="ENSFTIG00000008429.1"/>
</dbReference>
<dbReference type="SUPFAM" id="SSF56112">
    <property type="entry name" value="Protein kinase-like (PK-like)"/>
    <property type="match status" value="1"/>
</dbReference>
<dbReference type="InterPro" id="IPR037162">
    <property type="entry name" value="TRPM_tetra_sf"/>
</dbReference>
<keyword evidence="16" id="KW-0106">Calcium</keyword>
<feature type="transmembrane region" description="Helical" evidence="33">
    <location>
        <begin position="925"/>
        <end position="948"/>
    </location>
</feature>
<keyword evidence="4" id="KW-0813">Transport</keyword>
<evidence type="ECO:0000256" key="5">
    <source>
        <dbReference type="ARBA" id="ARBA00022475"/>
    </source>
</evidence>
<evidence type="ECO:0000256" key="29">
    <source>
        <dbReference type="PIRSR" id="PIRSR629601-1"/>
    </source>
</evidence>
<evidence type="ECO:0000256" key="6">
    <source>
        <dbReference type="ARBA" id="ARBA00022527"/>
    </source>
</evidence>